<dbReference type="OrthoDB" id="7784409at2"/>
<evidence type="ECO:0000313" key="7">
    <source>
        <dbReference type="EMBL" id="RDJ09532.1"/>
    </source>
</evidence>
<dbReference type="Pfam" id="PF04357">
    <property type="entry name" value="TamB"/>
    <property type="match status" value="1"/>
</dbReference>
<evidence type="ECO:0000256" key="3">
    <source>
        <dbReference type="ARBA" id="ARBA00022989"/>
    </source>
</evidence>
<reference evidence="7 8" key="1">
    <citation type="submission" date="2017-03" db="EMBL/GenBank/DDBJ databases">
        <title>Genome analysis of Rhizobial strains effectives or ineffectives for nitrogen fixation isolated from bean seeds.</title>
        <authorList>
            <person name="Peralta H."/>
            <person name="Aguilar-Vera A."/>
            <person name="Mora Y."/>
            <person name="Vargas-Lagunas C."/>
            <person name="Girard L."/>
            <person name="Mora J."/>
        </authorList>
    </citation>
    <scope>NUCLEOTIDE SEQUENCE [LARGE SCALE GENOMIC DNA]</scope>
    <source>
        <strain evidence="7 8">CCGM3</strain>
    </source>
</reference>
<evidence type="ECO:0000259" key="6">
    <source>
        <dbReference type="Pfam" id="PF04357"/>
    </source>
</evidence>
<name>A0A370KLX8_9HYPH</name>
<comment type="caution">
    <text evidence="7">The sequence shown here is derived from an EMBL/GenBank/DDBJ whole genome shotgun (WGS) entry which is preliminary data.</text>
</comment>
<feature type="domain" description="Translocation and assembly module TamB C-terminal" evidence="6">
    <location>
        <begin position="1691"/>
        <end position="2040"/>
    </location>
</feature>
<keyword evidence="4 5" id="KW-0472">Membrane</keyword>
<dbReference type="InterPro" id="IPR007452">
    <property type="entry name" value="TamB_C"/>
</dbReference>
<dbReference type="PANTHER" id="PTHR36985:SF1">
    <property type="entry name" value="TRANSLOCATION AND ASSEMBLY MODULE SUBUNIT TAMB"/>
    <property type="match status" value="1"/>
</dbReference>
<dbReference type="GO" id="GO:0009306">
    <property type="term" value="P:protein secretion"/>
    <property type="evidence" value="ECO:0007669"/>
    <property type="project" value="InterPro"/>
</dbReference>
<sequence length="2040" mass="208342">MSAPMQTLAKILNWIVRLLGYSVGTVLILLAVAIGVFGFTSFGARIITDRVASSISNRDMTIKVQEPEGLLTGGLRASQIVLSDTRGVFAQVDGLAISWNPLALLTGRFHARSIEATAIHVLRQPVRTLPSRPAATGEADTGFSLPIKIDIDKIALPEINLAQPLIGRAFSLAADGSVRADNDGGNASINVHRHDAPDAKLIADAAFLPDRNQLRLKAKLTEPKGGLLAGLLGLPGNPAVEIGLTGDGPLSDWRGQLQAALDGQQRASIEAHHTLTPENLHHLDLKGGGDLSSLLPAAFRPLFAGQTNIDVAANFDNRGKIDIQTGNLATGAVVIAASGTLDPKGNNSLNANLLGTSGPVDFRWPLADGEARLLVAGINLSLTGDAKASRLNASASLDSAALPQATMGNVKLTAKSDNFNLTGRTGSVQITLAAGDTSFVNPDIDRAIKGPVTITLPLQISPDALGFNGATIESAAANANLNGSYKLSASAITGNVKLTAQPAALPPAVATRFNAPIVIEGQVAGTIPSKFNISNLSIKSNALEATGQVVLDEENLDANLSGRIPNVQALLETASGELNYQLSAKGNVSALAVAANIKGPSLVMAGRQVKQLELNLSGTADPKAPKAEITARGTIDNQPINVATAVQIVDGKVQLPSIAGDVGKNRLTGNLELSAAFEPTGQATFDFPDIGLLAALGGQKAEGDLKGSVDIANDNGKIALKVVASGSGLKRDTFAIVGPDINVAVTDLKAFAATGTITAQELASGPNKAKSLALNFTQQQNRTNFDLGATYDANPLVASGSVEVNAGTTLLRLDRFLAEPRNIRVELASPSEVSISGGTVTLSAVELKTGDGSVRVTGTVGETLDIKADIRELPASLANSFVPKLNASGTISGKAAVTGTPAAPIANFDLDWKDAATSQTKDAGLSPLTIDASGTFADNTLNFETNASGKGGVALKAGGSVVTGGPDAQSLKVDADIVNIPAGLANAFVPDLAAEGSISGNVIAAGKLPAPTLDFKLNWKNAATSQTRSAKLSSLGLTASGNLKDNILNFDADARGSGGMSLQANGNFVVAGADAQTLKLDGQIANIPAALANGFVPNLAAEGMISGTISATGKLPKPAATFDLIWKDAATSHTRAARLSGISLAAKGNFADEKLNVQADLTANGGMALNASGNVSLAGTTIENLTADATIRNVPASLANAFVSGLGASGTVSGTASASGTLQQPTASFDLTWKDLATAQTKAARLSSLALGAKGTFANNTLDFQTNLNGDAGSALSANGKVMLEGTAVKSLQADATLSNLPAALVNNFVPDLGAEGTISGTATASGSLPIPAVDFKLNWNNAGTRQTRAAGLSGLTLNASGNVADNKIAFDATLTSSRSSLLRAKGTANLHGASVQGLSVDADIANLPASLANGFVPGLGAEGTISGTAKTSGTPTNPIIDFKLDWKDAATTQTRASGIRPLSANAGGRLADGRLDFTANLSGTGVSLKAGGNLVIAGQNAQSLNVNADISNLPAGLANAFVPGLAAEGNISGTVRASGRLPVPTVDFDLGWRGAATSQTRSAGLSPLSIDANGRLQDNRLTIDTNVAGDSGLSLRGGGSVTITGNRALDMRFSGSLPFAVLGSQLAAQGFVADGTANVNLQIGGTAAAPSINGTVATSGARFVDVRRNLAINNLTADIRFTGNEAVISRLTGQLASGGSISVSGSIGIQPASNFPANIDVRLDRAVYVDGTLVVATVDGTIGLRGPLLANPTLNGRLRLERASITVPERLPTSLREIDIRHINAPKSVLAQLRDESQQGARAKSNTLNLDLQLDAPSQIFVRGRGIDAELGGSVTIRGTAAAPIVSGGFTMRRGRMTILNRRLDFTNRSRISFAGDLTPALDMEASSTSGSTTLTVNVAGLATDPAITFSSSPALPQDEVLAQLIFGQSMSRLSPVQIAQLADAVSQLAGGRSGSLFQGLRNQLGVDDFDISTDAKGRTSVSVGRYLNDRTYFELQQTTGKGGAKAIINFDVGRGVKLRAGAGGDGEGEAGVVYEHEY</sequence>
<evidence type="ECO:0000313" key="8">
    <source>
        <dbReference type="Proteomes" id="UP000254939"/>
    </source>
</evidence>
<evidence type="ECO:0000256" key="1">
    <source>
        <dbReference type="ARBA" id="ARBA00004167"/>
    </source>
</evidence>
<dbReference type="EMBL" id="NAAC01000017">
    <property type="protein sequence ID" value="RDJ09532.1"/>
    <property type="molecule type" value="Genomic_DNA"/>
</dbReference>
<accession>A0A370KLX8</accession>
<dbReference type="GO" id="GO:0005886">
    <property type="term" value="C:plasma membrane"/>
    <property type="evidence" value="ECO:0007669"/>
    <property type="project" value="InterPro"/>
</dbReference>
<proteinExistence type="predicted"/>
<keyword evidence="2 5" id="KW-0812">Transmembrane</keyword>
<dbReference type="PANTHER" id="PTHR36985">
    <property type="entry name" value="TRANSLOCATION AND ASSEMBLY MODULE SUBUNIT TAMB"/>
    <property type="match status" value="1"/>
</dbReference>
<protein>
    <submittedName>
        <fullName evidence="7">Filamentous hemagglutinin adherence factor</fullName>
    </submittedName>
</protein>
<evidence type="ECO:0000256" key="4">
    <source>
        <dbReference type="ARBA" id="ARBA00023136"/>
    </source>
</evidence>
<comment type="subcellular location">
    <subcellularLocation>
        <location evidence="1">Membrane</location>
        <topology evidence="1">Single-pass membrane protein</topology>
    </subcellularLocation>
</comment>
<organism evidence="7 8">
    <name type="scientific">Rhizobium grahamii</name>
    <dbReference type="NCBI Taxonomy" id="1120045"/>
    <lineage>
        <taxon>Bacteria</taxon>
        <taxon>Pseudomonadati</taxon>
        <taxon>Pseudomonadota</taxon>
        <taxon>Alphaproteobacteria</taxon>
        <taxon>Hyphomicrobiales</taxon>
        <taxon>Rhizobiaceae</taxon>
        <taxon>Rhizobium/Agrobacterium group</taxon>
        <taxon>Rhizobium</taxon>
    </lineage>
</organism>
<dbReference type="Proteomes" id="UP000254939">
    <property type="component" value="Unassembled WGS sequence"/>
</dbReference>
<gene>
    <name evidence="7" type="ORF">B5K06_17300</name>
</gene>
<keyword evidence="3 5" id="KW-1133">Transmembrane helix</keyword>
<evidence type="ECO:0000256" key="5">
    <source>
        <dbReference type="SAM" id="Phobius"/>
    </source>
</evidence>
<dbReference type="RefSeq" id="WP_114713985.1">
    <property type="nucleotide sequence ID" value="NZ_KZ857260.1"/>
</dbReference>
<feature type="transmembrane region" description="Helical" evidence="5">
    <location>
        <begin position="21"/>
        <end position="44"/>
    </location>
</feature>
<evidence type="ECO:0000256" key="2">
    <source>
        <dbReference type="ARBA" id="ARBA00022692"/>
    </source>
</evidence>